<protein>
    <submittedName>
        <fullName evidence="2">13046_t:CDS:1</fullName>
    </submittedName>
</protein>
<comment type="caution">
    <text evidence="2">The sequence shown here is derived from an EMBL/GenBank/DDBJ whole genome shotgun (WGS) entry which is preliminary data.</text>
</comment>
<keyword evidence="3" id="KW-1185">Reference proteome</keyword>
<evidence type="ECO:0000313" key="2">
    <source>
        <dbReference type="EMBL" id="CAG8596567.1"/>
    </source>
</evidence>
<reference evidence="2" key="1">
    <citation type="submission" date="2021-06" db="EMBL/GenBank/DDBJ databases">
        <authorList>
            <person name="Kallberg Y."/>
            <person name="Tangrot J."/>
            <person name="Rosling A."/>
        </authorList>
    </citation>
    <scope>NUCLEOTIDE SEQUENCE</scope>
    <source>
        <strain evidence="2">UK204</strain>
    </source>
</reference>
<feature type="non-terminal residue" evidence="2">
    <location>
        <position position="63"/>
    </location>
</feature>
<evidence type="ECO:0000256" key="1">
    <source>
        <dbReference type="SAM" id="MobiDB-lite"/>
    </source>
</evidence>
<proteinExistence type="predicted"/>
<feature type="compositionally biased region" description="Polar residues" evidence="1">
    <location>
        <begin position="43"/>
        <end position="52"/>
    </location>
</feature>
<sequence>CQLYVLKEVIENVYLFKSRIIDYYLAVQKIIPLTKTHVGVSESPVNASPSKASRTHDALKISE</sequence>
<dbReference type="EMBL" id="CAJVPQ010002421">
    <property type="protein sequence ID" value="CAG8596567.1"/>
    <property type="molecule type" value="Genomic_DNA"/>
</dbReference>
<dbReference type="OrthoDB" id="2418741at2759"/>
<evidence type="ECO:0000313" key="3">
    <source>
        <dbReference type="Proteomes" id="UP000789570"/>
    </source>
</evidence>
<accession>A0A9N9CA91</accession>
<gene>
    <name evidence="2" type="ORF">FCALED_LOCUS8377</name>
</gene>
<name>A0A9N9CA91_9GLOM</name>
<dbReference type="AlphaFoldDB" id="A0A9N9CA91"/>
<organism evidence="2 3">
    <name type="scientific">Funneliformis caledonium</name>
    <dbReference type="NCBI Taxonomy" id="1117310"/>
    <lineage>
        <taxon>Eukaryota</taxon>
        <taxon>Fungi</taxon>
        <taxon>Fungi incertae sedis</taxon>
        <taxon>Mucoromycota</taxon>
        <taxon>Glomeromycotina</taxon>
        <taxon>Glomeromycetes</taxon>
        <taxon>Glomerales</taxon>
        <taxon>Glomeraceae</taxon>
        <taxon>Funneliformis</taxon>
    </lineage>
</organism>
<feature type="compositionally biased region" description="Basic and acidic residues" evidence="1">
    <location>
        <begin position="54"/>
        <end position="63"/>
    </location>
</feature>
<feature type="region of interest" description="Disordered" evidence="1">
    <location>
        <begin position="40"/>
        <end position="63"/>
    </location>
</feature>
<dbReference type="Proteomes" id="UP000789570">
    <property type="component" value="Unassembled WGS sequence"/>
</dbReference>